<feature type="compositionally biased region" description="Basic residues" evidence="1">
    <location>
        <begin position="119"/>
        <end position="137"/>
    </location>
</feature>
<sequence length="431" mass="49170">MKTITWCARRWTISRRAAARCLRCRLSSPRSRRLRQVYAHRVRRFRRQAVGGRPVRPSRRPPPAGPRAHRPPPDPPVRLDQPAQRFRRLAATGPQVRTTPPFRRPQAVSPQLSRSPLAGRRRTRRGLPRRRHGRGTRSRLGCSARRGTVPPPRRPGPRSTHQPRLCLRRVLGDRTKWTAAGRSLDMSQRRRRAVRHRGEQPLTTLRGRARTAAMADRRHRAVRSAGVRRRRAHPLRPAPARTAVRPQARRTTVADGRASPPTHRRNRATPRPHRRHRATPAGGQPRNPATPHPHNQATPADGLPRKPATPRPRNRATLPDGLPRNRATSCPRNQATRLGGPGLPAARRRTDSRPRLGCGGRSWSPRGRGCRRRSGRGPGLLPLHPRRSRWRPYPCMVRWRLPRLGTGRGVAVRRWPRSSPPRRRSWPRCSC</sequence>
<feature type="region of interest" description="Disordered" evidence="1">
    <location>
        <begin position="45"/>
        <end position="161"/>
    </location>
</feature>
<dbReference type="STRING" id="137265.SAMN05421684_6555"/>
<protein>
    <submittedName>
        <fullName evidence="2">Uncharacterized protein</fullName>
    </submittedName>
</protein>
<feature type="compositionally biased region" description="Basic residues" evidence="1">
    <location>
        <begin position="262"/>
        <end position="278"/>
    </location>
</feature>
<evidence type="ECO:0000313" key="2">
    <source>
        <dbReference type="EMBL" id="SDZ54931.1"/>
    </source>
</evidence>
<evidence type="ECO:0000256" key="1">
    <source>
        <dbReference type="SAM" id="MobiDB-lite"/>
    </source>
</evidence>
<organism evidence="2 3">
    <name type="scientific">Asanoa ishikariensis</name>
    <dbReference type="NCBI Taxonomy" id="137265"/>
    <lineage>
        <taxon>Bacteria</taxon>
        <taxon>Bacillati</taxon>
        <taxon>Actinomycetota</taxon>
        <taxon>Actinomycetes</taxon>
        <taxon>Micromonosporales</taxon>
        <taxon>Micromonosporaceae</taxon>
        <taxon>Asanoa</taxon>
    </lineage>
</organism>
<proteinExistence type="predicted"/>
<dbReference type="EMBL" id="FNQB01000003">
    <property type="protein sequence ID" value="SDZ54931.1"/>
    <property type="molecule type" value="Genomic_DNA"/>
</dbReference>
<dbReference type="Proteomes" id="UP000199632">
    <property type="component" value="Unassembled WGS sequence"/>
</dbReference>
<feature type="region of interest" description="Disordered" evidence="1">
    <location>
        <begin position="184"/>
        <end position="203"/>
    </location>
</feature>
<dbReference type="AlphaFoldDB" id="A0A1H3TYS6"/>
<name>A0A1H3TYS6_9ACTN</name>
<accession>A0A1H3TYS6</accession>
<gene>
    <name evidence="2" type="ORF">SAMN05421684_6555</name>
</gene>
<feature type="region of interest" description="Disordered" evidence="1">
    <location>
        <begin position="208"/>
        <end position="380"/>
    </location>
</feature>
<feature type="compositionally biased region" description="Polar residues" evidence="1">
    <location>
        <begin position="326"/>
        <end position="336"/>
    </location>
</feature>
<evidence type="ECO:0000313" key="3">
    <source>
        <dbReference type="Proteomes" id="UP000199632"/>
    </source>
</evidence>
<feature type="compositionally biased region" description="Basic residues" evidence="1">
    <location>
        <begin position="217"/>
        <end position="234"/>
    </location>
</feature>
<feature type="compositionally biased region" description="Low complexity" evidence="1">
    <location>
        <begin position="138"/>
        <end position="148"/>
    </location>
</feature>
<reference evidence="3" key="1">
    <citation type="submission" date="2016-10" db="EMBL/GenBank/DDBJ databases">
        <authorList>
            <person name="Varghese N."/>
            <person name="Submissions S."/>
        </authorList>
    </citation>
    <scope>NUCLEOTIDE SEQUENCE [LARGE SCALE GENOMIC DNA]</scope>
    <source>
        <strain evidence="3">DSM 44718</strain>
    </source>
</reference>
<keyword evidence="3" id="KW-1185">Reference proteome</keyword>